<name>A0ACB7X8V4_9ERIC</name>
<gene>
    <name evidence="1" type="ORF">Vadar_009547</name>
</gene>
<protein>
    <submittedName>
        <fullName evidence="1">Uncharacterized protein</fullName>
    </submittedName>
</protein>
<dbReference type="Proteomes" id="UP000828048">
    <property type="component" value="Chromosome 6"/>
</dbReference>
<proteinExistence type="predicted"/>
<evidence type="ECO:0000313" key="2">
    <source>
        <dbReference type="Proteomes" id="UP000828048"/>
    </source>
</evidence>
<organism evidence="1 2">
    <name type="scientific">Vaccinium darrowii</name>
    <dbReference type="NCBI Taxonomy" id="229202"/>
    <lineage>
        <taxon>Eukaryota</taxon>
        <taxon>Viridiplantae</taxon>
        <taxon>Streptophyta</taxon>
        <taxon>Embryophyta</taxon>
        <taxon>Tracheophyta</taxon>
        <taxon>Spermatophyta</taxon>
        <taxon>Magnoliopsida</taxon>
        <taxon>eudicotyledons</taxon>
        <taxon>Gunneridae</taxon>
        <taxon>Pentapetalae</taxon>
        <taxon>asterids</taxon>
        <taxon>Ericales</taxon>
        <taxon>Ericaceae</taxon>
        <taxon>Vaccinioideae</taxon>
        <taxon>Vaccinieae</taxon>
        <taxon>Vaccinium</taxon>
    </lineage>
</organism>
<accession>A0ACB7X8V4</accession>
<dbReference type="EMBL" id="CM037156">
    <property type="protein sequence ID" value="KAH7837103.1"/>
    <property type="molecule type" value="Genomic_DNA"/>
</dbReference>
<evidence type="ECO:0000313" key="1">
    <source>
        <dbReference type="EMBL" id="KAH7837103.1"/>
    </source>
</evidence>
<keyword evidence="2" id="KW-1185">Reference proteome</keyword>
<comment type="caution">
    <text evidence="1">The sequence shown here is derived from an EMBL/GenBank/DDBJ whole genome shotgun (WGS) entry which is preliminary data.</text>
</comment>
<reference evidence="1 2" key="1">
    <citation type="journal article" date="2021" name="Hortic Res">
        <title>High-quality reference genome and annotation aids understanding of berry development for evergreen blueberry (Vaccinium darrowii).</title>
        <authorList>
            <person name="Yu J."/>
            <person name="Hulse-Kemp A.M."/>
            <person name="Babiker E."/>
            <person name="Staton M."/>
        </authorList>
    </citation>
    <scope>NUCLEOTIDE SEQUENCE [LARGE SCALE GENOMIC DNA]</scope>
    <source>
        <strain evidence="2">cv. NJ 8807/NJ 8810</strain>
        <tissue evidence="1">Young leaf</tissue>
    </source>
</reference>
<sequence>MQFPNLHSLLLLSRTETASTANLKSLFLHQIERFDDEQDEKDEEEDGGSTSWVSIVGTRMLDYNVPGGEFVNDVGGILAFADPLFVDQYAGCFVPDNIPMDMGHYPHHYCLATKFVDDKLLTTLNNRDGLRQQPPSGFTAINIGSNNHLTNETTGLTGNQKDRVTKTKPPITRLDQQTGELRTKLHPHPLFQLE</sequence>